<dbReference type="EMBL" id="CP010803">
    <property type="protein sequence ID" value="AJY46563.1"/>
    <property type="molecule type" value="Genomic_DNA"/>
</dbReference>
<dbReference type="SUPFAM" id="SSF53448">
    <property type="entry name" value="Nucleotide-diphospho-sugar transferases"/>
    <property type="match status" value="1"/>
</dbReference>
<organism evidence="1 2">
    <name type="scientific">Martelella endophytica</name>
    <dbReference type="NCBI Taxonomy" id="1486262"/>
    <lineage>
        <taxon>Bacteria</taxon>
        <taxon>Pseudomonadati</taxon>
        <taxon>Pseudomonadota</taxon>
        <taxon>Alphaproteobacteria</taxon>
        <taxon>Hyphomicrobiales</taxon>
        <taxon>Aurantimonadaceae</taxon>
        <taxon>Martelella</taxon>
    </lineage>
</organism>
<dbReference type="RefSeq" id="WP_045682198.1">
    <property type="nucleotide sequence ID" value="NZ_CP010803.1"/>
</dbReference>
<gene>
    <name evidence="1" type="ORF">TM49_14195</name>
</gene>
<dbReference type="AlphaFoldDB" id="A0A0D5LT68"/>
<keyword evidence="2" id="KW-1185">Reference proteome</keyword>
<dbReference type="KEGG" id="mey:TM49_14195"/>
<dbReference type="OrthoDB" id="5354021at2"/>
<dbReference type="InterPro" id="IPR029044">
    <property type="entry name" value="Nucleotide-diphossugar_trans"/>
</dbReference>
<dbReference type="PATRIC" id="fig|1486262.3.peg.2935"/>
<evidence type="ECO:0000313" key="1">
    <source>
        <dbReference type="EMBL" id="AJY46563.1"/>
    </source>
</evidence>
<protein>
    <recommendedName>
        <fullName evidence="3">Galactosyltransferase Lgt5</fullName>
    </recommendedName>
</protein>
<reference evidence="1 2" key="1">
    <citation type="journal article" date="2015" name="Genome Announc.">
        <title>Complete genome sequence of Martelella endophytica YC6887, which has antifungal activity associated with a halophyte.</title>
        <authorList>
            <person name="Khan A."/>
            <person name="Khan H."/>
            <person name="Chung E.J."/>
            <person name="Hossain M.T."/>
            <person name="Chung Y.R."/>
        </authorList>
    </citation>
    <scope>NUCLEOTIDE SEQUENCE [LARGE SCALE GENOMIC DNA]</scope>
    <source>
        <strain evidence="1">YC6887</strain>
    </source>
</reference>
<accession>A0A0D5LT68</accession>
<evidence type="ECO:0000313" key="2">
    <source>
        <dbReference type="Proteomes" id="UP000032611"/>
    </source>
</evidence>
<proteinExistence type="predicted"/>
<dbReference type="Proteomes" id="UP000032611">
    <property type="component" value="Chromosome"/>
</dbReference>
<name>A0A0D5LT68_MAREN</name>
<evidence type="ECO:0008006" key="3">
    <source>
        <dbReference type="Google" id="ProtNLM"/>
    </source>
</evidence>
<dbReference type="HOGENOM" id="CLU_086357_0_0_5"/>
<sequence length="250" mass="27817">MRDINAFWYGPRLGPVHAACLRSFLKFGYRVRLHVYDPPEDVPEGVELFDAETLLPRADARPHKRSGSYAFASDIYRYRILQAGLGVYVDCDVFCVKPLPDTSYLFGFEKEGRLNGAVLGAPADSEFVSYLNGVTRLRAFVPPWEKKKKRMKLGIRAKLGLSIDPSSLPWGAFGPALVTHAAQTLGLMGEAQPIDVFYPLHYDHLSLLTEPDLSLSDIVTARTTAIHLYNHKMSAADIPENSPLGEILRA</sequence>
<dbReference type="Gene3D" id="3.90.550.20">
    <property type="match status" value="1"/>
</dbReference>